<evidence type="ECO:0000313" key="2">
    <source>
        <dbReference type="EMBL" id="KAH3709372.1"/>
    </source>
</evidence>
<accession>A0A9D3YZY0</accession>
<evidence type="ECO:0000313" key="4">
    <source>
        <dbReference type="Proteomes" id="UP000828390"/>
    </source>
</evidence>
<keyword evidence="4" id="KW-1185">Reference proteome</keyword>
<dbReference type="AlphaFoldDB" id="A0A9D3YZY0"/>
<sequence length="68" mass="7545">MITFSCVFYLDNKDDDGVVDDDNAGDGDNMKITANKLCEHQYGTIRPSGRQYKLSRHASVCLSKCGLN</sequence>
<reference evidence="2" key="2">
    <citation type="submission" date="2020-11" db="EMBL/GenBank/DDBJ databases">
        <authorList>
            <person name="McCartney M.A."/>
            <person name="Auch B."/>
            <person name="Kono T."/>
            <person name="Mallez S."/>
            <person name="Becker A."/>
            <person name="Gohl D.M."/>
            <person name="Silverstein K.A.T."/>
            <person name="Koren S."/>
            <person name="Bechman K.B."/>
            <person name="Herman A."/>
            <person name="Abrahante J.E."/>
            <person name="Garbe J."/>
        </authorList>
    </citation>
    <scope>NUCLEOTIDE SEQUENCE</scope>
    <source>
        <strain evidence="2">Duluth1</strain>
        <tissue evidence="2">Whole animal</tissue>
    </source>
</reference>
<organism evidence="2 4">
    <name type="scientific">Dreissena polymorpha</name>
    <name type="common">Zebra mussel</name>
    <name type="synonym">Mytilus polymorpha</name>
    <dbReference type="NCBI Taxonomy" id="45954"/>
    <lineage>
        <taxon>Eukaryota</taxon>
        <taxon>Metazoa</taxon>
        <taxon>Spiralia</taxon>
        <taxon>Lophotrochozoa</taxon>
        <taxon>Mollusca</taxon>
        <taxon>Bivalvia</taxon>
        <taxon>Autobranchia</taxon>
        <taxon>Heteroconchia</taxon>
        <taxon>Euheterodonta</taxon>
        <taxon>Imparidentia</taxon>
        <taxon>Neoheterodontei</taxon>
        <taxon>Myida</taxon>
        <taxon>Dreissenoidea</taxon>
        <taxon>Dreissenidae</taxon>
        <taxon>Dreissena</taxon>
    </lineage>
</organism>
<dbReference type="EMBL" id="JAIWYP010000002">
    <property type="protein sequence ID" value="KAH3870412.1"/>
    <property type="molecule type" value="Genomic_DNA"/>
</dbReference>
<dbReference type="EMBL" id="JAIWYP010000014">
    <property type="protein sequence ID" value="KAH3709372.1"/>
    <property type="molecule type" value="Genomic_DNA"/>
</dbReference>
<evidence type="ECO:0000313" key="3">
    <source>
        <dbReference type="EMBL" id="KAH3870412.1"/>
    </source>
</evidence>
<name>A0A9D3YZY0_DREPO</name>
<proteinExistence type="predicted"/>
<protein>
    <submittedName>
        <fullName evidence="2">Uncharacterized protein</fullName>
    </submittedName>
</protein>
<reference evidence="2" key="1">
    <citation type="journal article" date="2019" name="bioRxiv">
        <title>The Genome of the Zebra Mussel, Dreissena polymorpha: A Resource for Invasive Species Research.</title>
        <authorList>
            <person name="McCartney M.A."/>
            <person name="Auch B."/>
            <person name="Kono T."/>
            <person name="Mallez S."/>
            <person name="Zhang Y."/>
            <person name="Obille A."/>
            <person name="Becker A."/>
            <person name="Abrahante J.E."/>
            <person name="Garbe J."/>
            <person name="Badalamenti J.P."/>
            <person name="Herman A."/>
            <person name="Mangelson H."/>
            <person name="Liachko I."/>
            <person name="Sullivan S."/>
            <person name="Sone E.D."/>
            <person name="Koren S."/>
            <person name="Silverstein K.A.T."/>
            <person name="Beckman K.B."/>
            <person name="Gohl D.M."/>
        </authorList>
    </citation>
    <scope>NUCLEOTIDE SEQUENCE</scope>
    <source>
        <strain evidence="2">Duluth1</strain>
        <tissue evidence="2">Whole animal</tissue>
    </source>
</reference>
<comment type="caution">
    <text evidence="2">The sequence shown here is derived from an EMBL/GenBank/DDBJ whole genome shotgun (WGS) entry which is preliminary data.</text>
</comment>
<evidence type="ECO:0000313" key="1">
    <source>
        <dbReference type="EMBL" id="KAH3709361.1"/>
    </source>
</evidence>
<gene>
    <name evidence="3" type="ORF">DPMN_033598</name>
    <name evidence="1" type="ORF">DPMN_068823</name>
    <name evidence="2" type="ORF">DPMN_068834</name>
</gene>
<dbReference type="Proteomes" id="UP000828390">
    <property type="component" value="Unassembled WGS sequence"/>
</dbReference>
<dbReference type="EMBL" id="JAIWYP010000014">
    <property type="protein sequence ID" value="KAH3709361.1"/>
    <property type="molecule type" value="Genomic_DNA"/>
</dbReference>